<dbReference type="InterPro" id="IPR038720">
    <property type="entry name" value="YprB_RNase_H-like_dom"/>
</dbReference>
<dbReference type="Proteomes" id="UP000014809">
    <property type="component" value="Chromosome"/>
</dbReference>
<dbReference type="HOGENOM" id="CLU_027557_0_0_11"/>
<dbReference type="EMBL" id="CP003696">
    <property type="protein sequence ID" value="AGP29821.1"/>
    <property type="molecule type" value="Genomic_DNA"/>
</dbReference>
<gene>
    <name evidence="2" type="ORF">A606_00830</name>
</gene>
<keyword evidence="3" id="KW-1185">Reference proteome</keyword>
<dbReference type="PATRIC" id="fig|1200352.3.peg.164"/>
<reference evidence="2 3" key="1">
    <citation type="submission" date="2012-06" db="EMBL/GenBank/DDBJ databases">
        <title>Complete genome sequence of Corynebacterium terpenotabidum Y-11 (=DSM 44721).</title>
        <authorList>
            <person name="Ruckert C."/>
            <person name="Albersmeier A."/>
            <person name="Al-Dilaimi A."/>
            <person name="Szczepanowski R."/>
            <person name="Kalinowski J."/>
        </authorList>
    </citation>
    <scope>NUCLEOTIDE SEQUENCE [LARGE SCALE GENOMIC DNA]</scope>
    <source>
        <strain evidence="2 3">Y-11</strain>
    </source>
</reference>
<evidence type="ECO:0000313" key="3">
    <source>
        <dbReference type="Proteomes" id="UP000014809"/>
    </source>
</evidence>
<evidence type="ECO:0000259" key="1">
    <source>
        <dbReference type="Pfam" id="PF13482"/>
    </source>
</evidence>
<dbReference type="KEGG" id="cter:A606_00830"/>
<dbReference type="Pfam" id="PF13482">
    <property type="entry name" value="RNase_H_2"/>
    <property type="match status" value="1"/>
</dbReference>
<dbReference type="STRING" id="1200352.A606_00830"/>
<evidence type="ECO:0000313" key="2">
    <source>
        <dbReference type="EMBL" id="AGP29821.1"/>
    </source>
</evidence>
<organism evidence="2 3">
    <name type="scientific">Corynebacterium terpenotabidum Y-11</name>
    <dbReference type="NCBI Taxonomy" id="1200352"/>
    <lineage>
        <taxon>Bacteria</taxon>
        <taxon>Bacillati</taxon>
        <taxon>Actinomycetota</taxon>
        <taxon>Actinomycetes</taxon>
        <taxon>Mycobacteriales</taxon>
        <taxon>Corynebacteriaceae</taxon>
        <taxon>Corynebacterium</taxon>
    </lineage>
</organism>
<protein>
    <recommendedName>
        <fullName evidence="1">YprB ribonuclease H-like domain-containing protein</fullName>
    </recommendedName>
</protein>
<feature type="domain" description="YprB ribonuclease H-like" evidence="1">
    <location>
        <begin position="470"/>
        <end position="552"/>
    </location>
</feature>
<name>S4XB26_9CORY</name>
<dbReference type="AlphaFoldDB" id="S4XB26"/>
<accession>S4XB26</accession>
<dbReference type="eggNOG" id="COG2251">
    <property type="taxonomic scope" value="Bacteria"/>
</dbReference>
<proteinExistence type="predicted"/>
<sequence>MTGAAPVTPADLTGCRRRSVLTRAVAAGRLSPEITASGLAGRYAHHGRRMLRRSAVWDALPTAARLGDRVRYSRVDVIDDGTAEEQTLEAIAAGVRLITGARLADGGLACDIDLLVRCDTDAGLTPATSYMPVAVTAHTIARRTAPGAAPGSAGVGVVDVAALGLSAPVPASLRHRSSPADSQRVAVAHVLLDRIGVASGSVGFIGGGTGPAGGYTRCVVIDADRVLPGLERALSVSVPEVPVRVKECVTCEFHNHCRGELLARADISLMLPGDRGTAWRDLGVDTLPALADLADRPVELRGMVGVDPEDASLAAAWLAGVEFLRRPLRRWITRPDLWCGHPFRMPDRLADGELPMASELADAVEIDVDMEAHPVRGTFLWGTFDGSEYRPFTDFSRDGDEGEHVARYWAWLMARRRAAHDAYRVFRVYCYSQQGENHWMRSYAGRFGGREYAPGVVMPTLAEVNAFLNSGEWVDVFALVKAALAATGSLGLKSVARLAGFSFSEKDVDGRAAVDLFEVALGEGDAASAARRTLERYNADDCYAPAAVRRWLRLGAPGVPPLEY</sequence>